<dbReference type="AlphaFoldDB" id="A0A3B1DPW4"/>
<accession>A0A3B1DPW4</accession>
<organism evidence="4">
    <name type="scientific">hydrothermal vent metagenome</name>
    <dbReference type="NCBI Taxonomy" id="652676"/>
    <lineage>
        <taxon>unclassified sequences</taxon>
        <taxon>metagenomes</taxon>
        <taxon>ecological metagenomes</taxon>
    </lineage>
</organism>
<feature type="domain" description="Carrier" evidence="3">
    <location>
        <begin position="10"/>
        <end position="91"/>
    </location>
</feature>
<dbReference type="Gene3D" id="1.10.1200.10">
    <property type="entry name" value="ACP-like"/>
    <property type="match status" value="1"/>
</dbReference>
<protein>
    <submittedName>
        <fullName evidence="4">Acyl carrier protein (ACP1)</fullName>
    </submittedName>
</protein>
<dbReference type="PROSITE" id="PS00012">
    <property type="entry name" value="PHOSPHOPANTETHEINE"/>
    <property type="match status" value="1"/>
</dbReference>
<reference evidence="4" key="1">
    <citation type="submission" date="2018-06" db="EMBL/GenBank/DDBJ databases">
        <authorList>
            <person name="Zhirakovskaya E."/>
        </authorList>
    </citation>
    <scope>NUCLEOTIDE SEQUENCE</scope>
</reference>
<dbReference type="NCBIfam" id="NF006617">
    <property type="entry name" value="PRK09184.1"/>
    <property type="match status" value="1"/>
</dbReference>
<dbReference type="InterPro" id="IPR009081">
    <property type="entry name" value="PP-bd_ACP"/>
</dbReference>
<keyword evidence="1" id="KW-0596">Phosphopantetheine</keyword>
<dbReference type="EMBL" id="UOGJ01000151">
    <property type="protein sequence ID" value="VAX38164.1"/>
    <property type="molecule type" value="Genomic_DNA"/>
</dbReference>
<evidence type="ECO:0000256" key="2">
    <source>
        <dbReference type="ARBA" id="ARBA00022553"/>
    </source>
</evidence>
<sequence>MDEQDNKKLEEVRSQLKELLVDHLSLEDIDPKSIKDDEPLFGDGLGLDSLDAVEIVVLLQRNFGLEVSDMEKGREIFYSIDTLAQYVVTNVKDKKDE</sequence>
<proteinExistence type="predicted"/>
<dbReference type="InterPro" id="IPR036736">
    <property type="entry name" value="ACP-like_sf"/>
</dbReference>
<evidence type="ECO:0000256" key="1">
    <source>
        <dbReference type="ARBA" id="ARBA00022450"/>
    </source>
</evidence>
<dbReference type="Pfam" id="PF00550">
    <property type="entry name" value="PP-binding"/>
    <property type="match status" value="1"/>
</dbReference>
<keyword evidence="2" id="KW-0597">Phosphoprotein</keyword>
<name>A0A3B1DPW4_9ZZZZ</name>
<gene>
    <name evidence="4" type="ORF">MNBD_UNCLBAC01-589</name>
</gene>
<dbReference type="InterPro" id="IPR006162">
    <property type="entry name" value="Ppantetheine_attach_site"/>
</dbReference>
<evidence type="ECO:0000313" key="4">
    <source>
        <dbReference type="EMBL" id="VAX38164.1"/>
    </source>
</evidence>
<dbReference type="SUPFAM" id="SSF47336">
    <property type="entry name" value="ACP-like"/>
    <property type="match status" value="1"/>
</dbReference>
<evidence type="ECO:0000259" key="3">
    <source>
        <dbReference type="PROSITE" id="PS50075"/>
    </source>
</evidence>
<dbReference type="PROSITE" id="PS50075">
    <property type="entry name" value="CARRIER"/>
    <property type="match status" value="1"/>
</dbReference>